<dbReference type="AlphaFoldDB" id="A0A179UX62"/>
<accession>A0A179UX62</accession>
<keyword evidence="8" id="KW-1185">Reference proteome</keyword>
<dbReference type="STRING" id="559298.A0A179UX62"/>
<dbReference type="PANTHER" id="PTHR36091:SF1">
    <property type="entry name" value="ALTERED INHERITANCE OF MITOCHONDRIA PROTEIN 9, MITOCHONDRIAL"/>
    <property type="match status" value="1"/>
</dbReference>
<evidence type="ECO:0000256" key="4">
    <source>
        <dbReference type="ARBA" id="ARBA00022946"/>
    </source>
</evidence>
<evidence type="ECO:0000256" key="5">
    <source>
        <dbReference type="ARBA" id="ARBA00023128"/>
    </source>
</evidence>
<reference evidence="8" key="1">
    <citation type="journal article" date="2015" name="PLoS Genet.">
        <title>The dynamic genome and transcriptome of the human fungal pathogen Blastomyces and close relative Emmonsia.</title>
        <authorList>
            <person name="Munoz J.F."/>
            <person name="Gauthier G.M."/>
            <person name="Desjardins C.A."/>
            <person name="Gallo J.E."/>
            <person name="Holder J."/>
            <person name="Sullivan T.D."/>
            <person name="Marty A.J."/>
            <person name="Carmen J.C."/>
            <person name="Chen Z."/>
            <person name="Ding L."/>
            <person name="Gujja S."/>
            <person name="Magrini V."/>
            <person name="Misas E."/>
            <person name="Mitreva M."/>
            <person name="Priest M."/>
            <person name="Saif S."/>
            <person name="Whiston E.A."/>
            <person name="Young S."/>
            <person name="Zeng Q."/>
            <person name="Goldman W.E."/>
            <person name="Mardis E.R."/>
            <person name="Taylor J.W."/>
            <person name="McEwen J.G."/>
            <person name="Clay O.K."/>
            <person name="Klein B.S."/>
            <person name="Cuomo C.A."/>
        </authorList>
    </citation>
    <scope>NUCLEOTIDE SEQUENCE [LARGE SCALE GENOMIC DNA]</scope>
    <source>
        <strain evidence="8">SLH14081</strain>
    </source>
</reference>
<dbReference type="PANTHER" id="PTHR36091">
    <property type="entry name" value="ALTERED INHERITANCE OF MITOCHONDRIA PROTEIN 9, MITOCHONDRIAL"/>
    <property type="match status" value="1"/>
</dbReference>
<sequence>MQRSCQLFEYTRGRFLLDEDKQLARRRVQFSLDGLASVAATSVGANRCVDIEKCPDGLYNKAYLLTMDNGKEVFAKIPNPNAGIPYYTTASEVATMDFARNIL</sequence>
<evidence type="ECO:0000313" key="7">
    <source>
        <dbReference type="EMBL" id="OAT11687.1"/>
    </source>
</evidence>
<dbReference type="SUPFAM" id="SSF56112">
    <property type="entry name" value="Protein kinase-like (PK-like)"/>
    <property type="match status" value="1"/>
</dbReference>
<keyword evidence="5" id="KW-0496">Mitochondrion</keyword>
<evidence type="ECO:0000256" key="6">
    <source>
        <dbReference type="ARBA" id="ARBA00031849"/>
    </source>
</evidence>
<dbReference type="KEGG" id="bgh:BDBG_17550"/>
<gene>
    <name evidence="7" type="ORF">BDBG_17550</name>
</gene>
<dbReference type="InterPro" id="IPR051035">
    <property type="entry name" value="Mito_inheritance_9"/>
</dbReference>
<evidence type="ECO:0000256" key="3">
    <source>
        <dbReference type="ARBA" id="ARBA00016197"/>
    </source>
</evidence>
<evidence type="ECO:0000313" key="8">
    <source>
        <dbReference type="Proteomes" id="UP000002038"/>
    </source>
</evidence>
<dbReference type="OrthoDB" id="4188486at2759"/>
<dbReference type="RefSeq" id="XP_031579985.1">
    <property type="nucleotide sequence ID" value="XM_031725244.1"/>
</dbReference>
<dbReference type="InterPro" id="IPR011009">
    <property type="entry name" value="Kinase-like_dom_sf"/>
</dbReference>
<dbReference type="GeneID" id="42529213"/>
<comment type="similarity">
    <text evidence="2">Belongs to the AIM9 family.</text>
</comment>
<proteinExistence type="inferred from homology"/>
<evidence type="ECO:0000256" key="1">
    <source>
        <dbReference type="ARBA" id="ARBA00004173"/>
    </source>
</evidence>
<dbReference type="Proteomes" id="UP000002038">
    <property type="component" value="Unassembled WGS sequence"/>
</dbReference>
<dbReference type="EMBL" id="GG657464">
    <property type="protein sequence ID" value="OAT11687.1"/>
    <property type="molecule type" value="Genomic_DNA"/>
</dbReference>
<dbReference type="GO" id="GO:0005739">
    <property type="term" value="C:mitochondrion"/>
    <property type="evidence" value="ECO:0007669"/>
    <property type="project" value="UniProtKB-SubCell"/>
</dbReference>
<name>A0A179UX62_BLAGS</name>
<protein>
    <recommendedName>
        <fullName evidence="3">Altered inheritance of mitochondria protein 9, mitochondrial</fullName>
    </recommendedName>
    <alternativeName>
        <fullName evidence="6">Found in mitochondrial proteome protein 29</fullName>
    </alternativeName>
</protein>
<organism evidence="7 8">
    <name type="scientific">Blastomyces gilchristii (strain SLH14081)</name>
    <name type="common">Blastomyces dermatitidis</name>
    <dbReference type="NCBI Taxonomy" id="559298"/>
    <lineage>
        <taxon>Eukaryota</taxon>
        <taxon>Fungi</taxon>
        <taxon>Dikarya</taxon>
        <taxon>Ascomycota</taxon>
        <taxon>Pezizomycotina</taxon>
        <taxon>Eurotiomycetes</taxon>
        <taxon>Eurotiomycetidae</taxon>
        <taxon>Onygenales</taxon>
        <taxon>Ajellomycetaceae</taxon>
        <taxon>Blastomyces</taxon>
    </lineage>
</organism>
<evidence type="ECO:0000256" key="2">
    <source>
        <dbReference type="ARBA" id="ARBA00005543"/>
    </source>
</evidence>
<comment type="subcellular location">
    <subcellularLocation>
        <location evidence="1">Mitochondrion</location>
    </subcellularLocation>
</comment>
<dbReference type="VEuPathDB" id="FungiDB:BDBG_17550"/>
<keyword evidence="4" id="KW-0809">Transit peptide</keyword>